<keyword evidence="2" id="KW-0645">Protease</keyword>
<accession>A0A562RER4</accession>
<keyword evidence="4" id="KW-0720">Serine protease</keyword>
<dbReference type="SUPFAM" id="SSF53474">
    <property type="entry name" value="alpha/beta-Hydrolases"/>
    <property type="match status" value="1"/>
</dbReference>
<dbReference type="RefSeq" id="WP_145648268.1">
    <property type="nucleotide sequence ID" value="NZ_VLLB01000002.1"/>
</dbReference>
<comment type="caution">
    <text evidence="8">The sequence shown here is derived from an EMBL/GenBank/DDBJ whole genome shotgun (WGS) entry which is preliminary data.</text>
</comment>
<evidence type="ECO:0000313" key="9">
    <source>
        <dbReference type="Proteomes" id="UP000318431"/>
    </source>
</evidence>
<evidence type="ECO:0000256" key="5">
    <source>
        <dbReference type="SAM" id="SignalP"/>
    </source>
</evidence>
<feature type="domain" description="Peptidase S9A N-terminal" evidence="7">
    <location>
        <begin position="51"/>
        <end position="429"/>
    </location>
</feature>
<keyword evidence="5" id="KW-0732">Signal</keyword>
<dbReference type="Pfam" id="PF02897">
    <property type="entry name" value="Peptidase_S9_N"/>
    <property type="match status" value="1"/>
</dbReference>
<dbReference type="InterPro" id="IPR051543">
    <property type="entry name" value="Serine_Peptidase_S9A"/>
</dbReference>
<evidence type="ECO:0000313" key="8">
    <source>
        <dbReference type="EMBL" id="TWI67403.1"/>
    </source>
</evidence>
<keyword evidence="9" id="KW-1185">Reference proteome</keyword>
<reference evidence="8 9" key="1">
    <citation type="journal article" date="2015" name="Stand. Genomic Sci.">
        <title>Genomic Encyclopedia of Bacterial and Archaeal Type Strains, Phase III: the genomes of soil and plant-associated and newly described type strains.</title>
        <authorList>
            <person name="Whitman W.B."/>
            <person name="Woyke T."/>
            <person name="Klenk H.P."/>
            <person name="Zhou Y."/>
            <person name="Lilburn T.G."/>
            <person name="Beck B.J."/>
            <person name="De Vos P."/>
            <person name="Vandamme P."/>
            <person name="Eisen J.A."/>
            <person name="Garrity G."/>
            <person name="Hugenholtz P."/>
            <person name="Kyrpides N.C."/>
        </authorList>
    </citation>
    <scope>NUCLEOTIDE SEQUENCE [LARGE SCALE GENOMIC DNA]</scope>
    <source>
        <strain evidence="8 9">CGMCC 1.10822</strain>
    </source>
</reference>
<protein>
    <submittedName>
        <fullName evidence="8">Oligopeptidase B</fullName>
    </submittedName>
</protein>
<evidence type="ECO:0000256" key="4">
    <source>
        <dbReference type="ARBA" id="ARBA00022825"/>
    </source>
</evidence>
<evidence type="ECO:0000259" key="6">
    <source>
        <dbReference type="Pfam" id="PF00326"/>
    </source>
</evidence>
<dbReference type="OrthoDB" id="9801421at2"/>
<dbReference type="InterPro" id="IPR006311">
    <property type="entry name" value="TAT_signal"/>
</dbReference>
<dbReference type="InterPro" id="IPR023302">
    <property type="entry name" value="Pept_S9A_N"/>
</dbReference>
<dbReference type="InterPro" id="IPR002470">
    <property type="entry name" value="Peptidase_S9A"/>
</dbReference>
<dbReference type="Proteomes" id="UP000318431">
    <property type="component" value="Unassembled WGS sequence"/>
</dbReference>
<dbReference type="InterPro" id="IPR029058">
    <property type="entry name" value="AB_hydrolase_fold"/>
</dbReference>
<gene>
    <name evidence="8" type="ORF">IP91_01516</name>
</gene>
<dbReference type="PANTHER" id="PTHR11757:SF19">
    <property type="entry name" value="PROLYL ENDOPEPTIDASE-LIKE"/>
    <property type="match status" value="1"/>
</dbReference>
<evidence type="ECO:0000256" key="2">
    <source>
        <dbReference type="ARBA" id="ARBA00022670"/>
    </source>
</evidence>
<feature type="domain" description="Peptidase S9 prolyl oligopeptidase catalytic" evidence="6">
    <location>
        <begin position="506"/>
        <end position="713"/>
    </location>
</feature>
<dbReference type="SUPFAM" id="SSF50993">
    <property type="entry name" value="Peptidase/esterase 'gauge' domain"/>
    <property type="match status" value="1"/>
</dbReference>
<feature type="chain" id="PRO_5021704227" evidence="5">
    <location>
        <begin position="28"/>
        <end position="732"/>
    </location>
</feature>
<dbReference type="GO" id="GO:0004252">
    <property type="term" value="F:serine-type endopeptidase activity"/>
    <property type="evidence" value="ECO:0007669"/>
    <property type="project" value="InterPro"/>
</dbReference>
<dbReference type="EMBL" id="VLLB01000002">
    <property type="protein sequence ID" value="TWI67403.1"/>
    <property type="molecule type" value="Genomic_DNA"/>
</dbReference>
<dbReference type="GO" id="GO:0006508">
    <property type="term" value="P:proteolysis"/>
    <property type="evidence" value="ECO:0007669"/>
    <property type="project" value="UniProtKB-KW"/>
</dbReference>
<dbReference type="PRINTS" id="PR00862">
    <property type="entry name" value="PROLIGOPTASE"/>
</dbReference>
<sequence length="732" mass="80220">MTDRRKFLLSATGLAASTLLPAIPAFAAVSRSRWPVPPQHARVPKDVGALGYHRMDDYAWFQPQDWHAVLRAPDALDAPVKAVVKLENDYTNAMLAPTGPLQNVLSARMATLEGIAGAPVEVRAGDWLYYEHTRAGSDHPVYARKPAGGGAEQVLLDVGKEAQGKKFYKLHWNGPQRSQDGRLVGWTADQAGSGIFSIYVRDIASGKLLVDDIDDTHGEITFSPDGRYLYWVGRSDKGRPDSVHRREVGKPGSTLIYEEKDPAFFIGLRTTAAGGYVVIRISNGDMAEVRLVPMSEPTAAPVLVEARTDKLHYDVEEWNGKLLILTNADGATDYQLKTATPQAIGRAAWQPFVAHQPGRFIAAIHPFAGYLVREEWRDALPRLVVMSPDGKEREIGFDEAAYALSVPPGQGWQSPTLAFSYQSPRSPNAPCVLTLATAQYARVGKPAASKAFDRERYEVRRLVAKAEDGALVPITVLMRKGQKLDGSAPLFQYGYGSYGATSEAEFSPFAIALVDQGWIHTIAHVRGGAERGTDWWRSVLKQGKKKTFTDFIACAEHLVAQRYTRKGRIVAHGYSAGGLLMGAIYTMRPDLWAGVIAQVPFVDVLSTIEHFDIHPLGTTSFPFWGDPRVPEDHAYMATYSPYDNLRKAAYPALLAQGSVADDRVAFWEPLKFAAKARTLTTAGNPILSKTLLYAGHMGDPGATAVRAQHATYGAFAIWAADRKWGDVPQRPA</sequence>
<dbReference type="AlphaFoldDB" id="A0A562RER4"/>
<feature type="signal peptide" evidence="5">
    <location>
        <begin position="1"/>
        <end position="27"/>
    </location>
</feature>
<evidence type="ECO:0000256" key="3">
    <source>
        <dbReference type="ARBA" id="ARBA00022801"/>
    </source>
</evidence>
<dbReference type="Pfam" id="PF00326">
    <property type="entry name" value="Peptidase_S9"/>
    <property type="match status" value="1"/>
</dbReference>
<evidence type="ECO:0000256" key="1">
    <source>
        <dbReference type="ARBA" id="ARBA00005228"/>
    </source>
</evidence>
<comment type="similarity">
    <text evidence="1">Belongs to the peptidase S9A family.</text>
</comment>
<dbReference type="Gene3D" id="2.130.10.120">
    <property type="entry name" value="Prolyl oligopeptidase, N-terminal domain"/>
    <property type="match status" value="1"/>
</dbReference>
<proteinExistence type="inferred from homology"/>
<evidence type="ECO:0000259" key="7">
    <source>
        <dbReference type="Pfam" id="PF02897"/>
    </source>
</evidence>
<keyword evidence="3" id="KW-0378">Hydrolase</keyword>
<dbReference type="Gene3D" id="3.40.50.1820">
    <property type="entry name" value="alpha/beta hydrolase"/>
    <property type="match status" value="1"/>
</dbReference>
<organism evidence="8 9">
    <name type="scientific">Pseudoduganella lurida</name>
    <dbReference type="NCBI Taxonomy" id="1036180"/>
    <lineage>
        <taxon>Bacteria</taxon>
        <taxon>Pseudomonadati</taxon>
        <taxon>Pseudomonadota</taxon>
        <taxon>Betaproteobacteria</taxon>
        <taxon>Burkholderiales</taxon>
        <taxon>Oxalobacteraceae</taxon>
        <taxon>Telluria group</taxon>
        <taxon>Pseudoduganella</taxon>
    </lineage>
</organism>
<name>A0A562RER4_9BURK</name>
<dbReference type="PANTHER" id="PTHR11757">
    <property type="entry name" value="PROTEASE FAMILY S9A OLIGOPEPTIDASE"/>
    <property type="match status" value="1"/>
</dbReference>
<dbReference type="InterPro" id="IPR001375">
    <property type="entry name" value="Peptidase_S9_cat"/>
</dbReference>
<dbReference type="PROSITE" id="PS51318">
    <property type="entry name" value="TAT"/>
    <property type="match status" value="1"/>
</dbReference>